<dbReference type="Pfam" id="PF05853">
    <property type="entry name" value="BKACE"/>
    <property type="match status" value="1"/>
</dbReference>
<protein>
    <submittedName>
        <fullName evidence="5">3-keto-5-aminohexanoate cleavage enzyme</fullName>
        <ecNumber evidence="5">2.3.1.247</ecNumber>
    </submittedName>
</protein>
<dbReference type="InterPro" id="IPR008567">
    <property type="entry name" value="BKACE"/>
</dbReference>
<dbReference type="EMBL" id="CAKMMW010000008">
    <property type="protein sequence ID" value="CAH1208418.1"/>
    <property type="molecule type" value="Genomic_DNA"/>
</dbReference>
<evidence type="ECO:0000256" key="2">
    <source>
        <dbReference type="ARBA" id="ARBA00022679"/>
    </source>
</evidence>
<name>A0ABM9CAJ4_9BACL</name>
<dbReference type="Gene3D" id="3.20.20.70">
    <property type="entry name" value="Aldolase class I"/>
    <property type="match status" value="1"/>
</dbReference>
<evidence type="ECO:0000313" key="5">
    <source>
        <dbReference type="EMBL" id="CAH1208418.1"/>
    </source>
</evidence>
<evidence type="ECO:0000256" key="3">
    <source>
        <dbReference type="ARBA" id="ARBA00022723"/>
    </source>
</evidence>
<evidence type="ECO:0000313" key="6">
    <source>
        <dbReference type="Proteomes" id="UP000838821"/>
    </source>
</evidence>
<accession>A0ABM9CAJ4</accession>
<comment type="caution">
    <text evidence="5">The sequence shown here is derived from an EMBL/GenBank/DDBJ whole genome shotgun (WGS) entry which is preliminary data.</text>
</comment>
<keyword evidence="4" id="KW-0862">Zinc</keyword>
<evidence type="ECO:0000256" key="4">
    <source>
        <dbReference type="ARBA" id="ARBA00022833"/>
    </source>
</evidence>
<keyword evidence="2 5" id="KW-0808">Transferase</keyword>
<dbReference type="EC" id="2.3.1.247" evidence="5"/>
<comment type="cofactor">
    <cofactor evidence="1">
        <name>Zn(2+)</name>
        <dbReference type="ChEBI" id="CHEBI:29105"/>
    </cofactor>
</comment>
<sequence length="277" mass="30608">MKKIGICAAITGSMTRKETMPGLPVTVDEIINCAYECSVAGAAMIHIHVRDKNERPSLDASLYKEVLTGIREKCDVLVCISTSNHLVGISDKERIRLMELKPDLASIEVTSVKRPDGGIKNSKKFVRDILQAMDVYGVKPEFEIFNPRMLKELMRLSELGLVENNALIQFIIGSTGGMKPDYKNIQWILDSVPKGFTWSAAGIAGMQLPVNFISILNGCDVIRTGMEDNRYFLKGVPVKNNMELVNRAAGMIQMLGCEVANSVDMAKILGVKERNND</sequence>
<evidence type="ECO:0000256" key="1">
    <source>
        <dbReference type="ARBA" id="ARBA00001947"/>
    </source>
</evidence>
<proteinExistence type="predicted"/>
<gene>
    <name evidence="5" type="primary">kce</name>
    <name evidence="5" type="ORF">PAECIP111891_03216</name>
</gene>
<keyword evidence="6" id="KW-1185">Reference proteome</keyword>
<dbReference type="InterPro" id="IPR013785">
    <property type="entry name" value="Aldolase_TIM"/>
</dbReference>
<dbReference type="Proteomes" id="UP000838821">
    <property type="component" value="Unassembled WGS sequence"/>
</dbReference>
<keyword evidence="5" id="KW-0012">Acyltransferase</keyword>
<keyword evidence="3" id="KW-0479">Metal-binding</keyword>
<reference evidence="5" key="1">
    <citation type="submission" date="2022-01" db="EMBL/GenBank/DDBJ databases">
        <authorList>
            <person name="Criscuolo A."/>
        </authorList>
    </citation>
    <scope>NUCLEOTIDE SEQUENCE</scope>
    <source>
        <strain evidence="5">CIP111891</strain>
    </source>
</reference>
<organism evidence="5 6">
    <name type="scientific">Paenibacillus allorhizoplanae</name>
    <dbReference type="NCBI Taxonomy" id="2905648"/>
    <lineage>
        <taxon>Bacteria</taxon>
        <taxon>Bacillati</taxon>
        <taxon>Bacillota</taxon>
        <taxon>Bacilli</taxon>
        <taxon>Bacillales</taxon>
        <taxon>Paenibacillaceae</taxon>
        <taxon>Paenibacillus</taxon>
    </lineage>
</organism>
<dbReference type="PANTHER" id="PTHR37418:SF2">
    <property type="entry name" value="3-KETO-5-AMINOHEXANOATE CLEAVAGE ENZYME"/>
    <property type="match status" value="1"/>
</dbReference>
<dbReference type="GO" id="GO:0016746">
    <property type="term" value="F:acyltransferase activity"/>
    <property type="evidence" value="ECO:0007669"/>
    <property type="project" value="UniProtKB-KW"/>
</dbReference>
<dbReference type="PANTHER" id="PTHR37418">
    <property type="entry name" value="3-KETO-5-AMINOHEXANOATE CLEAVAGE ENZYME-RELATED"/>
    <property type="match status" value="1"/>
</dbReference>
<dbReference type="RefSeq" id="WP_236288620.1">
    <property type="nucleotide sequence ID" value="NZ_CAKMMW010000008.1"/>
</dbReference>